<sequence length="217" mass="24277">MSSIKAVLFDFGQVLSLSADPAVWQQMLNLSGLSEADFRREYWAYRHDYDRDTLNKHTYWQAVAAGSGTTFTPEQIAALIAADVNLWSRLNQPMVEWAQQLQRAGVRTGILSNIGDAMAEGLVAKFDWIGGFDHCVWSHSLKLAKPETAIYRCAAEGLATDPSQILFIDDKIENIEAAEAVGMQAIQYHLDHPAFEQELRRRHLDSLLDLSPTATIV</sequence>
<protein>
    <submittedName>
        <fullName evidence="1">Haloacid dehalogenase</fullName>
    </submittedName>
</protein>
<evidence type="ECO:0000313" key="2">
    <source>
        <dbReference type="Proteomes" id="UP000647241"/>
    </source>
</evidence>
<dbReference type="PANTHER" id="PTHR43611:SF3">
    <property type="entry name" value="FLAVIN MONONUCLEOTIDE HYDROLASE 1, CHLOROPLATIC"/>
    <property type="match status" value="1"/>
</dbReference>
<dbReference type="CDD" id="cd02603">
    <property type="entry name" value="HAD_sEH-N_like"/>
    <property type="match status" value="1"/>
</dbReference>
<reference evidence="1" key="2">
    <citation type="submission" date="2020-09" db="EMBL/GenBank/DDBJ databases">
        <authorList>
            <person name="Sun Q."/>
            <person name="Zhou Y."/>
        </authorList>
    </citation>
    <scope>NUCLEOTIDE SEQUENCE</scope>
    <source>
        <strain evidence="1">CGMCC 1.12997</strain>
    </source>
</reference>
<dbReference type="NCBIfam" id="TIGR01509">
    <property type="entry name" value="HAD-SF-IA-v3"/>
    <property type="match status" value="1"/>
</dbReference>
<reference evidence="1" key="1">
    <citation type="journal article" date="2014" name="Int. J. Syst. Evol. Microbiol.">
        <title>Complete genome sequence of Corynebacterium casei LMG S-19264T (=DSM 44701T), isolated from a smear-ripened cheese.</title>
        <authorList>
            <consortium name="US DOE Joint Genome Institute (JGI-PGF)"/>
            <person name="Walter F."/>
            <person name="Albersmeier A."/>
            <person name="Kalinowski J."/>
            <person name="Ruckert C."/>
        </authorList>
    </citation>
    <scope>NUCLEOTIDE SEQUENCE</scope>
    <source>
        <strain evidence="1">CGMCC 1.12997</strain>
    </source>
</reference>
<dbReference type="InterPro" id="IPR036412">
    <property type="entry name" value="HAD-like_sf"/>
</dbReference>
<dbReference type="Pfam" id="PF00702">
    <property type="entry name" value="Hydrolase"/>
    <property type="match status" value="1"/>
</dbReference>
<accession>A0A917HAA6</accession>
<dbReference type="InterPro" id="IPR023214">
    <property type="entry name" value="HAD_sf"/>
</dbReference>
<dbReference type="SFLD" id="SFLDS00003">
    <property type="entry name" value="Haloacid_Dehalogenase"/>
    <property type="match status" value="1"/>
</dbReference>
<dbReference type="RefSeq" id="WP_229739154.1">
    <property type="nucleotide sequence ID" value="NZ_BMGT01000002.1"/>
</dbReference>
<proteinExistence type="predicted"/>
<dbReference type="EMBL" id="BMGT01000002">
    <property type="protein sequence ID" value="GGG72542.1"/>
    <property type="molecule type" value="Genomic_DNA"/>
</dbReference>
<dbReference type="PANTHER" id="PTHR43611">
    <property type="entry name" value="ALPHA-D-GLUCOSE 1-PHOSPHATE PHOSPHATASE"/>
    <property type="match status" value="1"/>
</dbReference>
<dbReference type="Gene3D" id="3.40.50.1000">
    <property type="entry name" value="HAD superfamily/HAD-like"/>
    <property type="match status" value="1"/>
</dbReference>
<evidence type="ECO:0000313" key="1">
    <source>
        <dbReference type="EMBL" id="GGG72542.1"/>
    </source>
</evidence>
<keyword evidence="2" id="KW-1185">Reference proteome</keyword>
<dbReference type="Proteomes" id="UP000647241">
    <property type="component" value="Unassembled WGS sequence"/>
</dbReference>
<name>A0A917HAA6_9BACT</name>
<comment type="caution">
    <text evidence="1">The sequence shown here is derived from an EMBL/GenBank/DDBJ whole genome shotgun (WGS) entry which is preliminary data.</text>
</comment>
<dbReference type="AlphaFoldDB" id="A0A917HAA6"/>
<dbReference type="SUPFAM" id="SSF56784">
    <property type="entry name" value="HAD-like"/>
    <property type="match status" value="1"/>
</dbReference>
<dbReference type="SFLD" id="SFLDG01129">
    <property type="entry name" value="C1.5:_HAD__Beta-PGM__Phosphata"/>
    <property type="match status" value="1"/>
</dbReference>
<organism evidence="1 2">
    <name type="scientific">Edaphobacter dinghuensis</name>
    <dbReference type="NCBI Taxonomy" id="1560005"/>
    <lineage>
        <taxon>Bacteria</taxon>
        <taxon>Pseudomonadati</taxon>
        <taxon>Acidobacteriota</taxon>
        <taxon>Terriglobia</taxon>
        <taxon>Terriglobales</taxon>
        <taxon>Acidobacteriaceae</taxon>
        <taxon>Edaphobacter</taxon>
    </lineage>
</organism>
<dbReference type="InterPro" id="IPR006439">
    <property type="entry name" value="HAD-SF_hydro_IA"/>
</dbReference>
<gene>
    <name evidence="1" type="ORF">GCM10011585_13690</name>
</gene>